<protein>
    <recommendedName>
        <fullName evidence="4">U6 snRNA phosphodiesterase</fullName>
    </recommendedName>
</protein>
<dbReference type="EMBL" id="CANTUO010000001">
    <property type="protein sequence ID" value="CAI5755871.1"/>
    <property type="molecule type" value="Genomic_DNA"/>
</dbReference>
<proteinExistence type="predicted"/>
<feature type="compositionally biased region" description="Basic and acidic residues" evidence="1">
    <location>
        <begin position="12"/>
        <end position="24"/>
    </location>
</feature>
<gene>
    <name evidence="2" type="ORF">CANVERA_P0387</name>
</gene>
<sequence>MELIQNYTSDTESEKEKEEEDRQVKKAKKGSNLPSPPPLVIFSQVSHMSKSKLASMYLSIIWKPSHLQVRQLEQASNKIISQLPMLSENYNWIPLSRDLRRNTGFHISLGDLFYFNSVDQVQLLDKFEKGFRKLDLPKALISKTGVSSINLNKVNNKLAQLLNKEKNCINLPTQTGKITLYPGKLPSVLFLAIPIKQNDSTKQLFNQLSKLRHEMIPEDQMEYDVGWLDNLHISITSGYQKKKALNDEEFNNVKSEIEAIDLGEDLKDIDIKVQDLDVTINDGEIETKKFKLIE</sequence>
<evidence type="ECO:0000313" key="2">
    <source>
        <dbReference type="EMBL" id="CAI5755871.1"/>
    </source>
</evidence>
<feature type="region of interest" description="Disordered" evidence="1">
    <location>
        <begin position="1"/>
        <end position="32"/>
    </location>
</feature>
<comment type="caution">
    <text evidence="2">The sequence shown here is derived from an EMBL/GenBank/DDBJ whole genome shotgun (WGS) entry which is preliminary data.</text>
</comment>
<dbReference type="Proteomes" id="UP001152885">
    <property type="component" value="Unassembled WGS sequence"/>
</dbReference>
<dbReference type="AlphaFoldDB" id="A0A9W4TQM8"/>
<organism evidence="2 3">
    <name type="scientific">Candida verbasci</name>
    <dbReference type="NCBI Taxonomy" id="1227364"/>
    <lineage>
        <taxon>Eukaryota</taxon>
        <taxon>Fungi</taxon>
        <taxon>Dikarya</taxon>
        <taxon>Ascomycota</taxon>
        <taxon>Saccharomycotina</taxon>
        <taxon>Pichiomycetes</taxon>
        <taxon>Debaryomycetaceae</taxon>
        <taxon>Candida/Lodderomyces clade</taxon>
        <taxon>Candida</taxon>
    </lineage>
</organism>
<reference evidence="2" key="1">
    <citation type="submission" date="2022-12" db="EMBL/GenBank/DDBJ databases">
        <authorList>
            <person name="Brejova B."/>
        </authorList>
    </citation>
    <scope>NUCLEOTIDE SEQUENCE</scope>
</reference>
<evidence type="ECO:0000256" key="1">
    <source>
        <dbReference type="SAM" id="MobiDB-lite"/>
    </source>
</evidence>
<evidence type="ECO:0000313" key="3">
    <source>
        <dbReference type="Proteomes" id="UP001152885"/>
    </source>
</evidence>
<dbReference type="OrthoDB" id="4025120at2759"/>
<keyword evidence="3" id="KW-1185">Reference proteome</keyword>
<name>A0A9W4TQM8_9ASCO</name>
<accession>A0A9W4TQM8</accession>
<evidence type="ECO:0008006" key="4">
    <source>
        <dbReference type="Google" id="ProtNLM"/>
    </source>
</evidence>